<dbReference type="EMBL" id="CM039172">
    <property type="protein sequence ID" value="KAH9776829.1"/>
    <property type="molecule type" value="Genomic_DNA"/>
</dbReference>
<sequence>MEIEQKQAPIIEQFIQQASTLNGPDLVKLIVEATSHHSLFAFSDILSLQGTESSMYIDLLRVFAYGTWTKYKSDAAHLPELVPDQAVKLKQLSVLTLAETNKDLSYDQLMAELEIANVRELEDFLINECIFVGIVKGKLNPLRRCFEVKLAAGRDVRPGQLENIMLRLTNWLDISDSTLSIIQDKTKWAETMSGDNKKHKMEVKNRLQDVKKSLRSNVAVNEDAAYVALLEDLPEEDANQYDPVRQQILDDVAARVKIVVLKQYVKEQRESMLEEQIKESSKLAQLEAVKDELKAILEKLDSWGRAEFLWESDFKQFTEMWRWFRIQRGPKRIEINLAIKYADSWQVHNIEDHINTGEARGLGFSTVYSGYDKQIGRKIVSPDREYVKDSYIIYFGCVYPIEDCHRLKLFLLKGSRRYLFPSERLAFLLNLWIVV</sequence>
<protein>
    <submittedName>
        <fullName evidence="1">COP9 signalosome complex subunit 7</fullName>
    </submittedName>
</protein>
<evidence type="ECO:0000313" key="2">
    <source>
        <dbReference type="Proteomes" id="UP000829398"/>
    </source>
</evidence>
<gene>
    <name evidence="1" type="ORF">KPL71_006828</name>
</gene>
<name>A0ACB8LTY9_CITSI</name>
<keyword evidence="2" id="KW-1185">Reference proteome</keyword>
<reference evidence="2" key="1">
    <citation type="journal article" date="2023" name="Hortic. Res.">
        <title>A chromosome-level phased genome enabling allele-level studies in sweet orange: a case study on citrus Huanglongbing tolerance.</title>
        <authorList>
            <person name="Wu B."/>
            <person name="Yu Q."/>
            <person name="Deng Z."/>
            <person name="Duan Y."/>
            <person name="Luo F."/>
            <person name="Gmitter F. Jr."/>
        </authorList>
    </citation>
    <scope>NUCLEOTIDE SEQUENCE [LARGE SCALE GENOMIC DNA]</scope>
    <source>
        <strain evidence="2">cv. Valencia</strain>
    </source>
</reference>
<comment type="caution">
    <text evidence="1">The sequence shown here is derived from an EMBL/GenBank/DDBJ whole genome shotgun (WGS) entry which is preliminary data.</text>
</comment>
<organism evidence="1 2">
    <name type="scientific">Citrus sinensis</name>
    <name type="common">Sweet orange</name>
    <name type="synonym">Citrus aurantium var. sinensis</name>
    <dbReference type="NCBI Taxonomy" id="2711"/>
    <lineage>
        <taxon>Eukaryota</taxon>
        <taxon>Viridiplantae</taxon>
        <taxon>Streptophyta</taxon>
        <taxon>Embryophyta</taxon>
        <taxon>Tracheophyta</taxon>
        <taxon>Spermatophyta</taxon>
        <taxon>Magnoliopsida</taxon>
        <taxon>eudicotyledons</taxon>
        <taxon>Gunneridae</taxon>
        <taxon>Pentapetalae</taxon>
        <taxon>rosids</taxon>
        <taxon>malvids</taxon>
        <taxon>Sapindales</taxon>
        <taxon>Rutaceae</taxon>
        <taxon>Aurantioideae</taxon>
        <taxon>Citrus</taxon>
    </lineage>
</organism>
<accession>A0ACB8LTY9</accession>
<proteinExistence type="predicted"/>
<dbReference type="Proteomes" id="UP000829398">
    <property type="component" value="Chromosome 3"/>
</dbReference>
<evidence type="ECO:0000313" key="1">
    <source>
        <dbReference type="EMBL" id="KAH9776829.1"/>
    </source>
</evidence>